<feature type="transmembrane region" description="Helical" evidence="10">
    <location>
        <begin position="30"/>
        <end position="49"/>
    </location>
</feature>
<evidence type="ECO:0000256" key="7">
    <source>
        <dbReference type="ARBA" id="ARBA00048679"/>
    </source>
</evidence>
<keyword evidence="3 8" id="KW-0547">Nucleotide-binding</keyword>
<name>A0A9E7HMN1_9LILI</name>
<feature type="domain" description="START" evidence="12">
    <location>
        <begin position="103"/>
        <end position="234"/>
    </location>
</feature>
<feature type="region of interest" description="Disordered" evidence="9">
    <location>
        <begin position="770"/>
        <end position="795"/>
    </location>
</feature>
<dbReference type="GO" id="GO:0005524">
    <property type="term" value="F:ATP binding"/>
    <property type="evidence" value="ECO:0007669"/>
    <property type="project" value="UniProtKB-UniRule"/>
</dbReference>
<keyword evidence="5 8" id="KW-0067">ATP-binding</keyword>
<dbReference type="InterPro" id="IPR023393">
    <property type="entry name" value="START-like_dom_sf"/>
</dbReference>
<dbReference type="Gene3D" id="3.30.530.20">
    <property type="match status" value="1"/>
</dbReference>
<dbReference type="GO" id="GO:0008289">
    <property type="term" value="F:lipid binding"/>
    <property type="evidence" value="ECO:0007669"/>
    <property type="project" value="InterPro"/>
</dbReference>
<dbReference type="Gene3D" id="3.30.200.20">
    <property type="entry name" value="Phosphorylase Kinase, domain 1"/>
    <property type="match status" value="1"/>
</dbReference>
<evidence type="ECO:0000256" key="5">
    <source>
        <dbReference type="ARBA" id="ARBA00022840"/>
    </source>
</evidence>
<evidence type="ECO:0000256" key="3">
    <source>
        <dbReference type="ARBA" id="ARBA00022741"/>
    </source>
</evidence>
<keyword evidence="4 13" id="KW-0418">Kinase</keyword>
<feature type="domain" description="Protein kinase" evidence="11">
    <location>
        <begin position="481"/>
        <end position="762"/>
    </location>
</feature>
<keyword evidence="10" id="KW-0812">Transmembrane</keyword>
<dbReference type="InterPro" id="IPR000719">
    <property type="entry name" value="Prot_kinase_dom"/>
</dbReference>
<dbReference type="InterPro" id="IPR011009">
    <property type="entry name" value="Kinase-like_dom_sf"/>
</dbReference>
<organism evidence="13 14">
    <name type="scientific">Musa troglodytarum</name>
    <name type="common">fe'i banana</name>
    <dbReference type="NCBI Taxonomy" id="320322"/>
    <lineage>
        <taxon>Eukaryota</taxon>
        <taxon>Viridiplantae</taxon>
        <taxon>Streptophyta</taxon>
        <taxon>Embryophyta</taxon>
        <taxon>Tracheophyta</taxon>
        <taxon>Spermatophyta</taxon>
        <taxon>Magnoliopsida</taxon>
        <taxon>Liliopsida</taxon>
        <taxon>Zingiberales</taxon>
        <taxon>Musaceae</taxon>
        <taxon>Musa</taxon>
    </lineage>
</organism>
<evidence type="ECO:0000256" key="9">
    <source>
        <dbReference type="SAM" id="MobiDB-lite"/>
    </source>
</evidence>
<evidence type="ECO:0000256" key="4">
    <source>
        <dbReference type="ARBA" id="ARBA00022777"/>
    </source>
</evidence>
<dbReference type="FunFam" id="1.10.510.10:FF:000095">
    <property type="entry name" value="protein STRUBBELIG-RECEPTOR FAMILY 8"/>
    <property type="match status" value="1"/>
</dbReference>
<evidence type="ECO:0000259" key="11">
    <source>
        <dbReference type="PROSITE" id="PS50011"/>
    </source>
</evidence>
<keyword evidence="14" id="KW-1185">Reference proteome</keyword>
<dbReference type="Proteomes" id="UP001055439">
    <property type="component" value="Chromosome 8"/>
</dbReference>
<feature type="region of interest" description="Disordered" evidence="9">
    <location>
        <begin position="60"/>
        <end position="79"/>
    </location>
</feature>
<dbReference type="PROSITE" id="PS00107">
    <property type="entry name" value="PROTEIN_KINASE_ATP"/>
    <property type="match status" value="1"/>
</dbReference>
<dbReference type="PROSITE" id="PS00108">
    <property type="entry name" value="PROTEIN_KINASE_ST"/>
    <property type="match status" value="1"/>
</dbReference>
<dbReference type="SUPFAM" id="SSF55961">
    <property type="entry name" value="Bet v1-like"/>
    <property type="match status" value="1"/>
</dbReference>
<dbReference type="Gene3D" id="1.10.510.10">
    <property type="entry name" value="Transferase(Phosphotransferase) domain 1"/>
    <property type="match status" value="1"/>
</dbReference>
<gene>
    <name evidence="13" type="ORF">MUK42_05280</name>
</gene>
<comment type="catalytic activity">
    <reaction evidence="7">
        <text>L-seryl-[protein] + ATP = O-phospho-L-seryl-[protein] + ADP + H(+)</text>
        <dbReference type="Rhea" id="RHEA:17989"/>
        <dbReference type="Rhea" id="RHEA-COMP:9863"/>
        <dbReference type="Rhea" id="RHEA-COMP:11604"/>
        <dbReference type="ChEBI" id="CHEBI:15378"/>
        <dbReference type="ChEBI" id="CHEBI:29999"/>
        <dbReference type="ChEBI" id="CHEBI:30616"/>
        <dbReference type="ChEBI" id="CHEBI:83421"/>
        <dbReference type="ChEBI" id="CHEBI:456216"/>
        <dbReference type="EC" id="2.7.11.1"/>
    </reaction>
</comment>
<evidence type="ECO:0000313" key="14">
    <source>
        <dbReference type="Proteomes" id="UP001055439"/>
    </source>
</evidence>
<dbReference type="GO" id="GO:0004674">
    <property type="term" value="F:protein serine/threonine kinase activity"/>
    <property type="evidence" value="ECO:0007669"/>
    <property type="project" value="UniProtKB-EC"/>
</dbReference>
<dbReference type="Pfam" id="PF00069">
    <property type="entry name" value="Pkinase"/>
    <property type="match status" value="1"/>
</dbReference>
<evidence type="ECO:0000256" key="2">
    <source>
        <dbReference type="ARBA" id="ARBA00022679"/>
    </source>
</evidence>
<dbReference type="EC" id="2.7.11.1" evidence="1"/>
<evidence type="ECO:0000256" key="10">
    <source>
        <dbReference type="SAM" id="Phobius"/>
    </source>
</evidence>
<keyword evidence="2" id="KW-0808">Transferase</keyword>
<reference evidence="13" key="1">
    <citation type="submission" date="2022-05" db="EMBL/GenBank/DDBJ databases">
        <title>The Musa troglodytarum L. genome provides insights into the mechanism of non-climacteric behaviour and enrichment of carotenoids.</title>
        <authorList>
            <person name="Wang J."/>
        </authorList>
    </citation>
    <scope>NUCLEOTIDE SEQUENCE</scope>
    <source>
        <tissue evidence="13">Leaf</tissue>
    </source>
</reference>
<keyword evidence="10" id="KW-1133">Transmembrane helix</keyword>
<dbReference type="InterPro" id="IPR002913">
    <property type="entry name" value="START_lipid-bd_dom"/>
</dbReference>
<dbReference type="AlphaFoldDB" id="A0A9E7HMN1"/>
<dbReference type="InterPro" id="IPR017441">
    <property type="entry name" value="Protein_kinase_ATP_BS"/>
</dbReference>
<evidence type="ECO:0000259" key="12">
    <source>
        <dbReference type="PROSITE" id="PS50848"/>
    </source>
</evidence>
<dbReference type="InterPro" id="IPR008271">
    <property type="entry name" value="Ser/Thr_kinase_AS"/>
</dbReference>
<dbReference type="EMBL" id="CP097510">
    <property type="protein sequence ID" value="URE37346.1"/>
    <property type="molecule type" value="Genomic_DNA"/>
</dbReference>
<sequence length="795" mass="88699">MAKSGTLLSDLARVPPDFGEFWREGAGGGWATTVVVLLLFAWQLLRLFFSRRRLRAASRAPESSPASATTTDSEEGSSAGLSELISDADLRDLMISLEGKLQENERWEDVIEKSTDLVSYKAKCFRPKDGPPKYLSVTTFKQCSTELLRDFYMDNEYRKKWDKILIQHEQLQVDENSGTEIGQSIKKFPLMTPREYILAWRVWEGENKTFYCIIKEDAGLNVEMAKLAFAKGIWSYVSKMNSALREYSSYPSRLTMVPMLLRVIKKVPPKLETCAETSIQEAPEKLGTVFGRQGRVDLSQKTPPRSSKKWIANGLLLLGGIPSAIRRPRSPSGLHCNCLIGLLLRRLGVPRPVEGRPSDQGRVDGRRALRLSFSLHPQGKGGSRRASWATAFASKTALTVLRRNQKMNVLLQVLVTVHAIPIGNASLASSPTQEHQVAKVTSNVVTLPVTIKDVEDFRQMPGYGNVQIFTYDELRLATNNFRADLILGEGGFGLVYKGVIDANIRPGFKYTQVAVKKLNPEGLQGDKEWLAEVNYLGLFSHPNLVKLIGYCCEDEHRLLVYEYMANGSLENHLFIKGCSTLPWLTRMKIALNVANGLAFLHGAERPLIYRDFKTSNILLDVAYNGKLSDFGLAKEGPMGEQTHVSTRVMGTYGYAAPEYILTGHLTARSDVYGFGVVLLELLLGRRALDQSRPGREHNLVEWARPVLVRPNKLLRIIDPRMDGQYSEEKAEKVARLAFDCLSENPKARPSMSEAVNVLRAALRADDLSLPLPTPEAAAGMTTTTTTTPTTTRFER</sequence>
<dbReference type="OrthoDB" id="5403181at2759"/>
<evidence type="ECO:0000256" key="1">
    <source>
        <dbReference type="ARBA" id="ARBA00012513"/>
    </source>
</evidence>
<feature type="binding site" evidence="8">
    <location>
        <position position="517"/>
    </location>
    <ligand>
        <name>ATP</name>
        <dbReference type="ChEBI" id="CHEBI:30616"/>
    </ligand>
</feature>
<evidence type="ECO:0000313" key="13">
    <source>
        <dbReference type="EMBL" id="URE37346.1"/>
    </source>
</evidence>
<proteinExistence type="predicted"/>
<dbReference type="PANTHER" id="PTHR45621">
    <property type="entry name" value="OS01G0588500 PROTEIN-RELATED"/>
    <property type="match status" value="1"/>
</dbReference>
<evidence type="ECO:0000256" key="8">
    <source>
        <dbReference type="PROSITE-ProRule" id="PRU10141"/>
    </source>
</evidence>
<dbReference type="InterPro" id="IPR050823">
    <property type="entry name" value="Plant_Ser_Thr_Prot_Kinase"/>
</dbReference>
<protein>
    <recommendedName>
        <fullName evidence="1">non-specific serine/threonine protein kinase</fullName>
        <ecNumber evidence="1">2.7.11.1</ecNumber>
    </recommendedName>
</protein>
<dbReference type="PROSITE" id="PS50011">
    <property type="entry name" value="PROTEIN_KINASE_DOM"/>
    <property type="match status" value="1"/>
</dbReference>
<dbReference type="PROSITE" id="PS50848">
    <property type="entry name" value="START"/>
    <property type="match status" value="1"/>
</dbReference>
<accession>A0A9E7HMN1</accession>
<feature type="compositionally biased region" description="Low complexity" evidence="9">
    <location>
        <begin position="781"/>
        <end position="795"/>
    </location>
</feature>
<comment type="catalytic activity">
    <reaction evidence="6">
        <text>L-threonyl-[protein] + ATP = O-phospho-L-threonyl-[protein] + ADP + H(+)</text>
        <dbReference type="Rhea" id="RHEA:46608"/>
        <dbReference type="Rhea" id="RHEA-COMP:11060"/>
        <dbReference type="Rhea" id="RHEA-COMP:11605"/>
        <dbReference type="ChEBI" id="CHEBI:15378"/>
        <dbReference type="ChEBI" id="CHEBI:30013"/>
        <dbReference type="ChEBI" id="CHEBI:30616"/>
        <dbReference type="ChEBI" id="CHEBI:61977"/>
        <dbReference type="ChEBI" id="CHEBI:456216"/>
        <dbReference type="EC" id="2.7.11.1"/>
    </reaction>
</comment>
<dbReference type="SUPFAM" id="SSF56112">
    <property type="entry name" value="Protein kinase-like (PK-like)"/>
    <property type="match status" value="1"/>
</dbReference>
<keyword evidence="10" id="KW-0472">Membrane</keyword>
<dbReference type="FunFam" id="3.30.200.20:FF:000228">
    <property type="entry name" value="Serine/threonine-protein kinase BIK1"/>
    <property type="match status" value="1"/>
</dbReference>
<evidence type="ECO:0000256" key="6">
    <source>
        <dbReference type="ARBA" id="ARBA00047899"/>
    </source>
</evidence>